<protein>
    <recommendedName>
        <fullName evidence="3">NAD-dependent epimerase/dehydratase domain-containing protein</fullName>
    </recommendedName>
</protein>
<evidence type="ECO:0000259" key="3">
    <source>
        <dbReference type="Pfam" id="PF01370"/>
    </source>
</evidence>
<gene>
    <name evidence="4" type="ORF">GCM10011316_39770</name>
</gene>
<reference evidence="4" key="2">
    <citation type="submission" date="2020-09" db="EMBL/GenBank/DDBJ databases">
        <authorList>
            <person name="Sun Q."/>
            <person name="Zhou Y."/>
        </authorList>
    </citation>
    <scope>NUCLEOTIDE SEQUENCE</scope>
    <source>
        <strain evidence="4">CGMCC 1.12426</strain>
    </source>
</reference>
<evidence type="ECO:0000313" key="4">
    <source>
        <dbReference type="EMBL" id="GGB64002.1"/>
    </source>
</evidence>
<organism evidence="4 5">
    <name type="scientific">Roseibium aquae</name>
    <dbReference type="NCBI Taxonomy" id="1323746"/>
    <lineage>
        <taxon>Bacteria</taxon>
        <taxon>Pseudomonadati</taxon>
        <taxon>Pseudomonadota</taxon>
        <taxon>Alphaproteobacteria</taxon>
        <taxon>Hyphomicrobiales</taxon>
        <taxon>Stappiaceae</taxon>
        <taxon>Roseibium</taxon>
    </lineage>
</organism>
<proteinExistence type="inferred from homology"/>
<comment type="pathway">
    <text evidence="1">Bacterial outer membrane biogenesis; LPS O-antigen biosynthesis.</text>
</comment>
<dbReference type="AlphaFoldDB" id="A0A916TN77"/>
<dbReference type="Pfam" id="PF01370">
    <property type="entry name" value="Epimerase"/>
    <property type="match status" value="1"/>
</dbReference>
<accession>A0A916TN77</accession>
<evidence type="ECO:0000256" key="2">
    <source>
        <dbReference type="ARBA" id="ARBA00007637"/>
    </source>
</evidence>
<dbReference type="Proteomes" id="UP000605148">
    <property type="component" value="Unassembled WGS sequence"/>
</dbReference>
<dbReference type="EMBL" id="BMFA01000024">
    <property type="protein sequence ID" value="GGB64002.1"/>
    <property type="molecule type" value="Genomic_DNA"/>
</dbReference>
<comment type="caution">
    <text evidence="4">The sequence shown here is derived from an EMBL/GenBank/DDBJ whole genome shotgun (WGS) entry which is preliminary data.</text>
</comment>
<dbReference type="PANTHER" id="PTHR43000">
    <property type="entry name" value="DTDP-D-GLUCOSE 4,6-DEHYDRATASE-RELATED"/>
    <property type="match status" value="1"/>
</dbReference>
<dbReference type="OrthoDB" id="9811425at2"/>
<dbReference type="SUPFAM" id="SSF51735">
    <property type="entry name" value="NAD(P)-binding Rossmann-fold domains"/>
    <property type="match status" value="1"/>
</dbReference>
<dbReference type="Gene3D" id="3.90.25.10">
    <property type="entry name" value="UDP-galactose 4-epimerase, domain 1"/>
    <property type="match status" value="1"/>
</dbReference>
<feature type="domain" description="NAD-dependent epimerase/dehydratase" evidence="3">
    <location>
        <begin position="10"/>
        <end position="240"/>
    </location>
</feature>
<sequence>MGASNPEALVIFGASGFVGRNMVEAYCDLVPTVIGVTASGNAVPGCDLVVPVGSLNDIPVLPARTVAVNVAAFRYDAGRQEMVQNDILANNVALTNGFFGFCAQRKIKEARIASSVAVYPAELDVLDDEVAIDLNRPPFAGETFYAWSKRWAEQLSQLYKAQYGINTVAFRLSNPYGPHDSVTLTKAHVAPAFVMKALNEAPEFEIRGDPQVTRDFVYVGDVVRAFRETFEWKDRNDFFNLCSGTTTSLQTLAESALRISGNDKPIRSGAPGAFGPNKRVSTNDKIRSAMNIEFTSLSEGLTKTIEWYRDALAL</sequence>
<dbReference type="InterPro" id="IPR001509">
    <property type="entry name" value="Epimerase_deHydtase"/>
</dbReference>
<keyword evidence="5" id="KW-1185">Reference proteome</keyword>
<dbReference type="RefSeq" id="WP_150497955.1">
    <property type="nucleotide sequence ID" value="NZ_BMFA01000024.1"/>
</dbReference>
<evidence type="ECO:0000256" key="1">
    <source>
        <dbReference type="ARBA" id="ARBA00005125"/>
    </source>
</evidence>
<dbReference type="Gene3D" id="3.40.50.720">
    <property type="entry name" value="NAD(P)-binding Rossmann-like Domain"/>
    <property type="match status" value="1"/>
</dbReference>
<dbReference type="InterPro" id="IPR036291">
    <property type="entry name" value="NAD(P)-bd_dom_sf"/>
</dbReference>
<evidence type="ECO:0000313" key="5">
    <source>
        <dbReference type="Proteomes" id="UP000605148"/>
    </source>
</evidence>
<comment type="similarity">
    <text evidence="2">Belongs to the NAD(P)-dependent epimerase/dehydratase family.</text>
</comment>
<reference evidence="4" key="1">
    <citation type="journal article" date="2014" name="Int. J. Syst. Evol. Microbiol.">
        <title>Complete genome sequence of Corynebacterium casei LMG S-19264T (=DSM 44701T), isolated from a smear-ripened cheese.</title>
        <authorList>
            <consortium name="US DOE Joint Genome Institute (JGI-PGF)"/>
            <person name="Walter F."/>
            <person name="Albersmeier A."/>
            <person name="Kalinowski J."/>
            <person name="Ruckert C."/>
        </authorList>
    </citation>
    <scope>NUCLEOTIDE SEQUENCE</scope>
    <source>
        <strain evidence="4">CGMCC 1.12426</strain>
    </source>
</reference>
<name>A0A916TN77_9HYPH</name>